<sequence>MKVSFALVTVLAGLALATPAARAEAAAAEGAEVGAPNAEQEAEVTANVQALAALDPLCVSCVRRNCAASWVCLRATAAPLVIACLLARCAAASAICCVF</sequence>
<dbReference type="EMBL" id="KQ030721">
    <property type="protein sequence ID" value="KJZ69388.1"/>
    <property type="molecule type" value="Genomic_DNA"/>
</dbReference>
<feature type="chain" id="PRO_5002526226" description="Fungal calcium binding protein domain-containing protein" evidence="1">
    <location>
        <begin position="18"/>
        <end position="99"/>
    </location>
</feature>
<evidence type="ECO:0000313" key="2">
    <source>
        <dbReference type="EMBL" id="KJZ69388.1"/>
    </source>
</evidence>
<evidence type="ECO:0000256" key="1">
    <source>
        <dbReference type="SAM" id="SignalP"/>
    </source>
</evidence>
<dbReference type="Proteomes" id="UP000054481">
    <property type="component" value="Unassembled WGS sequence"/>
</dbReference>
<name>A0A0F7ZRC8_9HYPO</name>
<accession>A0A0F7ZRC8</accession>
<reference evidence="2 3" key="1">
    <citation type="journal article" date="2014" name="Genome Biol. Evol.">
        <title>Comparative genomics and transcriptomics analyses reveal divergent lifestyle features of nematode endoparasitic fungus Hirsutella minnesotensis.</title>
        <authorList>
            <person name="Lai Y."/>
            <person name="Liu K."/>
            <person name="Zhang X."/>
            <person name="Zhang X."/>
            <person name="Li K."/>
            <person name="Wang N."/>
            <person name="Shu C."/>
            <person name="Wu Y."/>
            <person name="Wang C."/>
            <person name="Bushley K.E."/>
            <person name="Xiang M."/>
            <person name="Liu X."/>
        </authorList>
    </citation>
    <scope>NUCLEOTIDE SEQUENCE [LARGE SCALE GENOMIC DNA]</scope>
    <source>
        <strain evidence="2 3">3608</strain>
    </source>
</reference>
<gene>
    <name evidence="2" type="ORF">HIM_11227</name>
</gene>
<evidence type="ECO:0008006" key="4">
    <source>
        <dbReference type="Google" id="ProtNLM"/>
    </source>
</evidence>
<evidence type="ECO:0000313" key="3">
    <source>
        <dbReference type="Proteomes" id="UP000054481"/>
    </source>
</evidence>
<feature type="signal peptide" evidence="1">
    <location>
        <begin position="1"/>
        <end position="17"/>
    </location>
</feature>
<keyword evidence="3" id="KW-1185">Reference proteome</keyword>
<proteinExistence type="predicted"/>
<protein>
    <recommendedName>
        <fullName evidence="4">Fungal calcium binding protein domain-containing protein</fullName>
    </recommendedName>
</protein>
<organism evidence="2 3">
    <name type="scientific">Hirsutella minnesotensis 3608</name>
    <dbReference type="NCBI Taxonomy" id="1043627"/>
    <lineage>
        <taxon>Eukaryota</taxon>
        <taxon>Fungi</taxon>
        <taxon>Dikarya</taxon>
        <taxon>Ascomycota</taxon>
        <taxon>Pezizomycotina</taxon>
        <taxon>Sordariomycetes</taxon>
        <taxon>Hypocreomycetidae</taxon>
        <taxon>Hypocreales</taxon>
        <taxon>Ophiocordycipitaceae</taxon>
        <taxon>Hirsutella</taxon>
    </lineage>
</organism>
<dbReference type="AlphaFoldDB" id="A0A0F7ZRC8"/>
<keyword evidence="1" id="KW-0732">Signal</keyword>
<dbReference type="OrthoDB" id="5107662at2759"/>